<organism evidence="1 2">
    <name type="scientific">Sparus aurata</name>
    <name type="common">Gilthead sea bream</name>
    <dbReference type="NCBI Taxonomy" id="8175"/>
    <lineage>
        <taxon>Eukaryota</taxon>
        <taxon>Metazoa</taxon>
        <taxon>Chordata</taxon>
        <taxon>Craniata</taxon>
        <taxon>Vertebrata</taxon>
        <taxon>Euteleostomi</taxon>
        <taxon>Actinopterygii</taxon>
        <taxon>Neopterygii</taxon>
        <taxon>Teleostei</taxon>
        <taxon>Neoteleostei</taxon>
        <taxon>Acanthomorphata</taxon>
        <taxon>Eupercaria</taxon>
        <taxon>Spariformes</taxon>
        <taxon>Sparidae</taxon>
        <taxon>Sparus</taxon>
    </lineage>
</organism>
<dbReference type="Proteomes" id="UP000472265">
    <property type="component" value="Chromosome 13"/>
</dbReference>
<keyword evidence="2" id="KW-1185">Reference proteome</keyword>
<evidence type="ECO:0008006" key="3">
    <source>
        <dbReference type="Google" id="ProtNLM"/>
    </source>
</evidence>
<sequence length="211" mass="24053">MTVTKDSVITVTAVERFLTEPPTGFSVEVRDSEHGVHSDPEQSLVLIDDFHCSKGKVVFQGSRGSGVKMQNLWEYTSMRKTLLSRRIYLLVSAYEENCAQTNAKEASGARVLQQYVVSINGSDPFIKWQMEKGLDWTISSVVGESYRVDVDLAQLMESWAAKNTDIIIDGLTKVQPVWRDASFTLKYYTDALFDFPHWFGFSKRQFKLRMT</sequence>
<dbReference type="AlphaFoldDB" id="A0A671YGB5"/>
<gene>
    <name evidence="1" type="primary">medag</name>
</gene>
<protein>
    <recommendedName>
        <fullName evidence="3">Mesenteric estrogen-dependent adipogenesis protein</fullName>
    </recommendedName>
</protein>
<evidence type="ECO:0000313" key="1">
    <source>
        <dbReference type="Ensembl" id="ENSSAUP00010061574.1"/>
    </source>
</evidence>
<dbReference type="CTD" id="84935"/>
<dbReference type="OMA" id="WQMEKGL"/>
<dbReference type="InParanoid" id="A0A671YGB5"/>
<dbReference type="GeneID" id="115594323"/>
<reference evidence="1" key="1">
    <citation type="submission" date="2021-04" db="EMBL/GenBank/DDBJ databases">
        <authorList>
            <consortium name="Wellcome Sanger Institute Data Sharing"/>
        </authorList>
    </citation>
    <scope>NUCLEOTIDE SEQUENCE [LARGE SCALE GENOMIC DNA]</scope>
</reference>
<accession>A0A671YGB5</accession>
<name>A0A671YGB5_SPAAU</name>
<reference evidence="1" key="2">
    <citation type="submission" date="2025-08" db="UniProtKB">
        <authorList>
            <consortium name="Ensembl"/>
        </authorList>
    </citation>
    <scope>IDENTIFICATION</scope>
</reference>
<dbReference type="Ensembl" id="ENSSAUT00010064575.1">
    <property type="protein sequence ID" value="ENSSAUP00010061574.1"/>
    <property type="gene ID" value="ENSSAUG00010024899.1"/>
</dbReference>
<reference evidence="1" key="3">
    <citation type="submission" date="2025-09" db="UniProtKB">
        <authorList>
            <consortium name="Ensembl"/>
        </authorList>
    </citation>
    <scope>IDENTIFICATION</scope>
</reference>
<dbReference type="GeneTree" id="ENSGT00390000018451"/>
<evidence type="ECO:0000313" key="2">
    <source>
        <dbReference type="Proteomes" id="UP000472265"/>
    </source>
</evidence>
<proteinExistence type="predicted"/>
<dbReference type="RefSeq" id="XP_030294184.1">
    <property type="nucleotide sequence ID" value="XM_030438324.1"/>
</dbReference>